<sequence length="145" mass="16837">MSCRPDGRGRTQLRRTDRNAAIFMRNLLGIRVEITVLNFVERFPFELNSFKAANRKLQPYRPPRASINSDWMLDGHLKNAILSKLTKALAIWRIVRRILIKLNKKFIFYETVPLAMCLITHVSLLRSVGDSEHQKPPIIKPERTA</sequence>
<evidence type="ECO:0000313" key="3">
    <source>
        <dbReference type="Proteomes" id="UP000299102"/>
    </source>
</evidence>
<keyword evidence="1" id="KW-1133">Transmembrane helix</keyword>
<accession>A0A4C1SNV6</accession>
<name>A0A4C1SNV6_EUMVA</name>
<keyword evidence="1" id="KW-0812">Transmembrane</keyword>
<gene>
    <name evidence="2" type="ORF">EVAR_101894_1</name>
</gene>
<reference evidence="2 3" key="1">
    <citation type="journal article" date="2019" name="Commun. Biol.">
        <title>The bagworm genome reveals a unique fibroin gene that provides high tensile strength.</title>
        <authorList>
            <person name="Kono N."/>
            <person name="Nakamura H."/>
            <person name="Ohtoshi R."/>
            <person name="Tomita M."/>
            <person name="Numata K."/>
            <person name="Arakawa K."/>
        </authorList>
    </citation>
    <scope>NUCLEOTIDE SEQUENCE [LARGE SCALE GENOMIC DNA]</scope>
</reference>
<feature type="transmembrane region" description="Helical" evidence="1">
    <location>
        <begin position="106"/>
        <end position="125"/>
    </location>
</feature>
<dbReference type="Proteomes" id="UP000299102">
    <property type="component" value="Unassembled WGS sequence"/>
</dbReference>
<evidence type="ECO:0000256" key="1">
    <source>
        <dbReference type="SAM" id="Phobius"/>
    </source>
</evidence>
<dbReference type="EMBL" id="BGZK01000010">
    <property type="protein sequence ID" value="GBP03596.1"/>
    <property type="molecule type" value="Genomic_DNA"/>
</dbReference>
<organism evidence="2 3">
    <name type="scientific">Eumeta variegata</name>
    <name type="common">Bagworm moth</name>
    <name type="synonym">Eumeta japonica</name>
    <dbReference type="NCBI Taxonomy" id="151549"/>
    <lineage>
        <taxon>Eukaryota</taxon>
        <taxon>Metazoa</taxon>
        <taxon>Ecdysozoa</taxon>
        <taxon>Arthropoda</taxon>
        <taxon>Hexapoda</taxon>
        <taxon>Insecta</taxon>
        <taxon>Pterygota</taxon>
        <taxon>Neoptera</taxon>
        <taxon>Endopterygota</taxon>
        <taxon>Lepidoptera</taxon>
        <taxon>Glossata</taxon>
        <taxon>Ditrysia</taxon>
        <taxon>Tineoidea</taxon>
        <taxon>Psychidae</taxon>
        <taxon>Oiketicinae</taxon>
        <taxon>Eumeta</taxon>
    </lineage>
</organism>
<keyword evidence="1" id="KW-0472">Membrane</keyword>
<protein>
    <submittedName>
        <fullName evidence="2">Uncharacterized protein</fullName>
    </submittedName>
</protein>
<comment type="caution">
    <text evidence="2">The sequence shown here is derived from an EMBL/GenBank/DDBJ whole genome shotgun (WGS) entry which is preliminary data.</text>
</comment>
<dbReference type="AlphaFoldDB" id="A0A4C1SNV6"/>
<proteinExistence type="predicted"/>
<evidence type="ECO:0000313" key="2">
    <source>
        <dbReference type="EMBL" id="GBP03596.1"/>
    </source>
</evidence>
<keyword evidence="3" id="KW-1185">Reference proteome</keyword>